<feature type="domain" description="Apple" evidence="4">
    <location>
        <begin position="140"/>
        <end position="226"/>
    </location>
</feature>
<sequence>MFAFPDYYALISEATTLYIEPLTWNDANKYCTSKGQNLVTIGRQAKERYLQEAILEKNPSLKELWIGLHVPDSNQPTKLVWTNTCFPPYWYSNWSPSLKSGKNDLCAFVKVESGSMYWFLDECGKATRPFICESFFTAICSPRSDIFYDTEGETTVPTAMNGQNNEKSPGTELECKTDCSRDHKCWGFAFTPSIPKCVMYDQIDDPFYTENNKVYSSGETLYMKRCNFELNIDTNVLSVPPYDDCGSAVVSKCVSCVAAIEETTTQKQTTTFKVSSAEKTTETTALTTETHVTPTVDVTSSDLHTTKSQSKTTSTQKSSIQQTTENHVTYALEVTSSHVQTTTSQTETTSIAKTFIFPTAQITTINTGKLPYCVCTCNNGTKQISLEESINEIVNEIKVDRSKTSAYTRKHTSAWDSRKSSASIGFVGIAILISIASLLLCLDSTSLIRRIFVLLRKPCTS</sequence>
<dbReference type="InterPro" id="IPR016187">
    <property type="entry name" value="CTDL_fold"/>
</dbReference>
<dbReference type="SMART" id="SM00034">
    <property type="entry name" value="CLECT"/>
    <property type="match status" value="1"/>
</dbReference>
<dbReference type="AlphaFoldDB" id="A0A6J8C4B5"/>
<dbReference type="Gene3D" id="3.10.100.10">
    <property type="entry name" value="Mannose-Binding Protein A, subunit A"/>
    <property type="match status" value="1"/>
</dbReference>
<evidence type="ECO:0000259" key="3">
    <source>
        <dbReference type="PROSITE" id="PS50041"/>
    </source>
</evidence>
<protein>
    <recommendedName>
        <fullName evidence="7">MRC</fullName>
    </recommendedName>
</protein>
<dbReference type="Proteomes" id="UP000507470">
    <property type="component" value="Unassembled WGS sequence"/>
</dbReference>
<dbReference type="Pfam" id="PF00059">
    <property type="entry name" value="Lectin_C"/>
    <property type="match status" value="1"/>
</dbReference>
<feature type="transmembrane region" description="Helical" evidence="2">
    <location>
        <begin position="422"/>
        <end position="442"/>
    </location>
</feature>
<accession>A0A6J8C4B5</accession>
<dbReference type="OrthoDB" id="418245at2759"/>
<dbReference type="InterPro" id="IPR003609">
    <property type="entry name" value="Pan_app"/>
</dbReference>
<dbReference type="PROSITE" id="PS50041">
    <property type="entry name" value="C_TYPE_LECTIN_2"/>
    <property type="match status" value="1"/>
</dbReference>
<keyword evidence="2" id="KW-0472">Membrane</keyword>
<dbReference type="InterPro" id="IPR016186">
    <property type="entry name" value="C-type_lectin-like/link_sf"/>
</dbReference>
<evidence type="ECO:0000256" key="1">
    <source>
        <dbReference type="SAM" id="MobiDB-lite"/>
    </source>
</evidence>
<dbReference type="CDD" id="cd00037">
    <property type="entry name" value="CLECT"/>
    <property type="match status" value="1"/>
</dbReference>
<proteinExistence type="predicted"/>
<reference evidence="5 6" key="1">
    <citation type="submission" date="2020-06" db="EMBL/GenBank/DDBJ databases">
        <authorList>
            <person name="Li R."/>
            <person name="Bekaert M."/>
        </authorList>
    </citation>
    <scope>NUCLEOTIDE SEQUENCE [LARGE SCALE GENOMIC DNA]</scope>
    <source>
        <strain evidence="6">wild</strain>
    </source>
</reference>
<keyword evidence="2" id="KW-0812">Transmembrane</keyword>
<evidence type="ECO:0000256" key="2">
    <source>
        <dbReference type="SAM" id="Phobius"/>
    </source>
</evidence>
<evidence type="ECO:0000259" key="4">
    <source>
        <dbReference type="PROSITE" id="PS50948"/>
    </source>
</evidence>
<feature type="compositionally biased region" description="Low complexity" evidence="1">
    <location>
        <begin position="306"/>
        <end position="322"/>
    </location>
</feature>
<dbReference type="SUPFAM" id="SSF56436">
    <property type="entry name" value="C-type lectin-like"/>
    <property type="match status" value="1"/>
</dbReference>
<evidence type="ECO:0000313" key="6">
    <source>
        <dbReference type="Proteomes" id="UP000507470"/>
    </source>
</evidence>
<dbReference type="EMBL" id="CACVKT020004499">
    <property type="protein sequence ID" value="CAC5390346.1"/>
    <property type="molecule type" value="Genomic_DNA"/>
</dbReference>
<keyword evidence="6" id="KW-1185">Reference proteome</keyword>
<gene>
    <name evidence="5" type="ORF">MCOR_25451</name>
</gene>
<keyword evidence="2" id="KW-1133">Transmembrane helix</keyword>
<feature type="domain" description="C-type lectin" evidence="3">
    <location>
        <begin position="20"/>
        <end position="123"/>
    </location>
</feature>
<dbReference type="PROSITE" id="PS50948">
    <property type="entry name" value="PAN"/>
    <property type="match status" value="1"/>
</dbReference>
<name>A0A6J8C4B5_MYTCO</name>
<feature type="region of interest" description="Disordered" evidence="1">
    <location>
        <begin position="298"/>
        <end position="322"/>
    </location>
</feature>
<evidence type="ECO:0000313" key="5">
    <source>
        <dbReference type="EMBL" id="CAC5390346.1"/>
    </source>
</evidence>
<evidence type="ECO:0008006" key="7">
    <source>
        <dbReference type="Google" id="ProtNLM"/>
    </source>
</evidence>
<organism evidence="5 6">
    <name type="scientific">Mytilus coruscus</name>
    <name type="common">Sea mussel</name>
    <dbReference type="NCBI Taxonomy" id="42192"/>
    <lineage>
        <taxon>Eukaryota</taxon>
        <taxon>Metazoa</taxon>
        <taxon>Spiralia</taxon>
        <taxon>Lophotrochozoa</taxon>
        <taxon>Mollusca</taxon>
        <taxon>Bivalvia</taxon>
        <taxon>Autobranchia</taxon>
        <taxon>Pteriomorphia</taxon>
        <taxon>Mytilida</taxon>
        <taxon>Mytiloidea</taxon>
        <taxon>Mytilidae</taxon>
        <taxon>Mytilinae</taxon>
        <taxon>Mytilus</taxon>
    </lineage>
</organism>
<dbReference type="InterPro" id="IPR001304">
    <property type="entry name" value="C-type_lectin-like"/>
</dbReference>